<accession>A0ABY6I514</accession>
<name>A0ABY6I514_STRPE</name>
<keyword evidence="2" id="KW-0472">Membrane</keyword>
<dbReference type="Proteomes" id="UP001163878">
    <property type="component" value="Chromosome"/>
</dbReference>
<protein>
    <submittedName>
        <fullName evidence="3">Uncharacterized protein</fullName>
    </submittedName>
</protein>
<keyword evidence="4" id="KW-1185">Reference proteome</keyword>
<dbReference type="EMBL" id="CP107567">
    <property type="protein sequence ID" value="UYQ61087.1"/>
    <property type="molecule type" value="Genomic_DNA"/>
</dbReference>
<evidence type="ECO:0000313" key="3">
    <source>
        <dbReference type="EMBL" id="UYQ61087.1"/>
    </source>
</evidence>
<organism evidence="3 4">
    <name type="scientific">Streptomyces peucetius</name>
    <dbReference type="NCBI Taxonomy" id="1950"/>
    <lineage>
        <taxon>Bacteria</taxon>
        <taxon>Bacillati</taxon>
        <taxon>Actinomycetota</taxon>
        <taxon>Actinomycetes</taxon>
        <taxon>Kitasatosporales</taxon>
        <taxon>Streptomycetaceae</taxon>
        <taxon>Streptomyces</taxon>
    </lineage>
</organism>
<evidence type="ECO:0000256" key="1">
    <source>
        <dbReference type="SAM" id="MobiDB-lite"/>
    </source>
</evidence>
<dbReference type="RefSeq" id="WP_264242291.1">
    <property type="nucleotide sequence ID" value="NZ_CP107567.1"/>
</dbReference>
<sequence>MDTGTPQASILKNVFEGLIQFLPDWLEIPLLCLLLAVILFGWVQSIRGRVARRRAARAPQPVPPPPGGQGRGADHLGPYAPTAAQPTPHTPSGADFLGPYAPAQRRDGD</sequence>
<gene>
    <name evidence="3" type="ORF">OGH68_06130</name>
</gene>
<feature type="compositionally biased region" description="Low complexity" evidence="1">
    <location>
        <begin position="78"/>
        <end position="91"/>
    </location>
</feature>
<evidence type="ECO:0000256" key="2">
    <source>
        <dbReference type="SAM" id="Phobius"/>
    </source>
</evidence>
<keyword evidence="2" id="KW-1133">Transmembrane helix</keyword>
<keyword evidence="2" id="KW-0812">Transmembrane</keyword>
<feature type="region of interest" description="Disordered" evidence="1">
    <location>
        <begin position="53"/>
        <end position="109"/>
    </location>
</feature>
<reference evidence="3" key="1">
    <citation type="submission" date="2022-10" db="EMBL/GenBank/DDBJ databases">
        <title>Cytochrome P450 Catalyzes Benzene Ring Formation in the Biosynthesis of Trialkyl-Substituted Aromatic Polyketides.</title>
        <authorList>
            <person name="Zhao E."/>
            <person name="Ge H."/>
        </authorList>
    </citation>
    <scope>NUCLEOTIDE SEQUENCE</scope>
    <source>
        <strain evidence="3">NA0869</strain>
    </source>
</reference>
<evidence type="ECO:0000313" key="4">
    <source>
        <dbReference type="Proteomes" id="UP001163878"/>
    </source>
</evidence>
<feature type="transmembrane region" description="Helical" evidence="2">
    <location>
        <begin position="25"/>
        <end position="43"/>
    </location>
</feature>
<proteinExistence type="predicted"/>